<dbReference type="GO" id="GO:0097542">
    <property type="term" value="C:ciliary tip"/>
    <property type="evidence" value="ECO:0007669"/>
    <property type="project" value="TreeGrafter"/>
</dbReference>
<dbReference type="PANTHER" id="PTHR14881">
    <property type="entry name" value="LISH DOMAIN-CONTAINING PROTEIN ARMC9"/>
    <property type="match status" value="1"/>
</dbReference>
<feature type="domain" description="LisH" evidence="2">
    <location>
        <begin position="407"/>
        <end position="520"/>
    </location>
</feature>
<reference evidence="3 4" key="1">
    <citation type="submission" date="2020-08" db="EMBL/GenBank/DDBJ databases">
        <authorList>
            <person name="Koutsovoulos G."/>
            <person name="Danchin GJ E."/>
        </authorList>
    </citation>
    <scope>NUCLEOTIDE SEQUENCE [LARGE SCALE GENOMIC DNA]</scope>
</reference>
<dbReference type="InterPro" id="IPR040369">
    <property type="entry name" value="ARMC9"/>
</dbReference>
<dbReference type="InterPro" id="IPR006594">
    <property type="entry name" value="LisH"/>
</dbReference>
<feature type="compositionally biased region" description="Polar residues" evidence="1">
    <location>
        <begin position="94"/>
        <end position="104"/>
    </location>
</feature>
<dbReference type="GO" id="GO:0005814">
    <property type="term" value="C:centriole"/>
    <property type="evidence" value="ECO:0007669"/>
    <property type="project" value="TreeGrafter"/>
</dbReference>
<feature type="region of interest" description="Disordered" evidence="1">
    <location>
        <begin position="90"/>
        <end position="225"/>
    </location>
</feature>
<feature type="region of interest" description="Disordered" evidence="1">
    <location>
        <begin position="606"/>
        <end position="653"/>
    </location>
</feature>
<feature type="compositionally biased region" description="Low complexity" evidence="1">
    <location>
        <begin position="145"/>
        <end position="157"/>
    </location>
</feature>
<evidence type="ECO:0000256" key="1">
    <source>
        <dbReference type="SAM" id="MobiDB-lite"/>
    </source>
</evidence>
<dbReference type="PROSITE" id="PS50896">
    <property type="entry name" value="LISH"/>
    <property type="match status" value="1"/>
</dbReference>
<dbReference type="OrthoDB" id="193023at2759"/>
<evidence type="ECO:0000259" key="2">
    <source>
        <dbReference type="Pfam" id="PF21050"/>
    </source>
</evidence>
<evidence type="ECO:0000313" key="3">
    <source>
        <dbReference type="EMBL" id="CAD2131314.1"/>
    </source>
</evidence>
<dbReference type="EMBL" id="CAJEWN010000010">
    <property type="protein sequence ID" value="CAD2131314.1"/>
    <property type="molecule type" value="Genomic_DNA"/>
</dbReference>
<dbReference type="GO" id="GO:0060271">
    <property type="term" value="P:cilium assembly"/>
    <property type="evidence" value="ECO:0007669"/>
    <property type="project" value="InterPro"/>
</dbReference>
<accession>A0A6V7TSE6</accession>
<gene>
    <name evidence="3" type="ORF">MENT_LOCUS3276</name>
</gene>
<dbReference type="Pfam" id="PF21050">
    <property type="entry name" value="ARMC9_ARM"/>
    <property type="match status" value="1"/>
</dbReference>
<comment type="caution">
    <text evidence="3">The sequence shown here is derived from an EMBL/GenBank/DDBJ whole genome shotgun (WGS) entry which is preliminary data.</text>
</comment>
<dbReference type="GO" id="GO:0036064">
    <property type="term" value="C:ciliary basal body"/>
    <property type="evidence" value="ECO:0007669"/>
    <property type="project" value="InterPro"/>
</dbReference>
<feature type="compositionally biased region" description="Polar residues" evidence="1">
    <location>
        <begin position="119"/>
        <end position="132"/>
    </location>
</feature>
<protein>
    <recommendedName>
        <fullName evidence="2">LisH domain-containing protein</fullName>
    </recommendedName>
</protein>
<dbReference type="Proteomes" id="UP000580250">
    <property type="component" value="Unassembled WGS sequence"/>
</dbReference>
<proteinExistence type="predicted"/>
<organism evidence="3 4">
    <name type="scientific">Meloidogyne enterolobii</name>
    <name type="common">Root-knot nematode worm</name>
    <name type="synonym">Meloidogyne mayaguensis</name>
    <dbReference type="NCBI Taxonomy" id="390850"/>
    <lineage>
        <taxon>Eukaryota</taxon>
        <taxon>Metazoa</taxon>
        <taxon>Ecdysozoa</taxon>
        <taxon>Nematoda</taxon>
        <taxon>Chromadorea</taxon>
        <taxon>Rhabditida</taxon>
        <taxon>Tylenchina</taxon>
        <taxon>Tylenchomorpha</taxon>
        <taxon>Tylenchoidea</taxon>
        <taxon>Meloidogynidae</taxon>
        <taxon>Meloidogyninae</taxon>
        <taxon>Meloidogyne</taxon>
    </lineage>
</organism>
<sequence>MKSESETSLDNEARPTKAELVQLVNQFLIQNDLPVTAAALQKECEKLLGGRWSGHNSNTTRSGRFRRHTTVIPNLDGDACLAEWLSDSGAVGTPSASSPNEMTNSSSKSPPSRLRKPAKTTTLKKGQSQNSENKNERSQQKQCTSSRSSQISPAPSQKRANSRNKSKNLNEDLNISSTKIEQKQGGKNKNVLRKADSVGNISVNEASPKQQQTSSPPPDPIHSSNQTTITEDVVENKNWLCANLDLTLINQALLRPSVSGGRASALLLQALRQMITKNTITDGDANLSALIAKDLLQLRSRKQSIASALFHDDTTLAADYVREQLARLLNVFASFRKGRDYLLCSTNLNNNLNSNYGQGRQQLIYECSQTLKGNRRPLLSPNASEQLLAALQKLSIRPSAQRELLINGIFEWLCTQLGQQKFGQAGLEFGVALLHNLVVNPISHSIAVRHKKRLLETLRILLGSARGGQALQYTCSTLYILLCLPQVRKTARDSTDLEKILIERAQKEKNLEQIRQLIVVYLLLRGELDVPEKRKQLTTTVTDLEDAFPDYLEAEIDSTDPLVPGHSELFGKRLLIKNFLSKPLPPSLAKYYLPLSQFTIEEEGQRENVPGVVPVRRQQPTVQTTNLSGSSPRKKSQQKRVSNNKEASSSFLLKPEREGGGYVSGVLPLIRQVHFERTNTMSSHATFVVENNSRRPLIANDGLENVIASLKGNALIEEHCQRIVQQNFQQLKIANGNEDVEILQNSCEMLIIEEIPSNFEEEINFQSTSAEINFLDKQIQQQNRPNTTTIKKEITKMFSSKLGGRTQNNRKQDKRLQKEVLSEKVEESIGGIGGGEQKSEEIDYYEEKEYTAAFAARPKIRRTPPKLPDDEGLLDEE</sequence>
<feature type="compositionally biased region" description="Low complexity" evidence="1">
    <location>
        <begin position="609"/>
        <end position="625"/>
    </location>
</feature>
<evidence type="ECO:0000313" key="4">
    <source>
        <dbReference type="Proteomes" id="UP000580250"/>
    </source>
</evidence>
<name>A0A6V7TSE6_MELEN</name>
<dbReference type="InterPro" id="IPR048959">
    <property type="entry name" value="ARMC9_ARM_dom"/>
</dbReference>
<feature type="compositionally biased region" description="Polar residues" evidence="1">
    <location>
        <begin position="639"/>
        <end position="651"/>
    </location>
</feature>
<dbReference type="AlphaFoldDB" id="A0A6V7TSE6"/>
<feature type="compositionally biased region" description="Basic and acidic residues" evidence="1">
    <location>
        <begin position="810"/>
        <end position="827"/>
    </location>
</feature>
<dbReference type="PANTHER" id="PTHR14881:SF4">
    <property type="entry name" value="LISH DOMAIN-CONTAINING PROTEIN ARMC9"/>
    <property type="match status" value="1"/>
</dbReference>
<feature type="region of interest" description="Disordered" evidence="1">
    <location>
        <begin position="856"/>
        <end position="877"/>
    </location>
</feature>
<feature type="region of interest" description="Disordered" evidence="1">
    <location>
        <begin position="802"/>
        <end position="837"/>
    </location>
</feature>